<evidence type="ECO:0000313" key="3">
    <source>
        <dbReference type="EMBL" id="OGM26615.1"/>
    </source>
</evidence>
<sequence length="119" mass="13524">MTLDKILVSISSVIGIAFTYWFFLLKNEKETIVSNSIDIVVLGGYSPQNIIIPKGKVTKINFIRKDPTTCLEEVILDDFHSKKYLPLNKTVTVELKPQETGEFAYHCGMNMYHGKIIVK</sequence>
<dbReference type="AlphaFoldDB" id="A0A1F7YJ96"/>
<dbReference type="Proteomes" id="UP000178851">
    <property type="component" value="Unassembled WGS sequence"/>
</dbReference>
<feature type="transmembrane region" description="Helical" evidence="1">
    <location>
        <begin position="6"/>
        <end position="25"/>
    </location>
</feature>
<protein>
    <recommendedName>
        <fullName evidence="2">EfeO-type cupredoxin-like domain-containing protein</fullName>
    </recommendedName>
</protein>
<name>A0A1F7YJ96_9BACT</name>
<evidence type="ECO:0000313" key="4">
    <source>
        <dbReference type="Proteomes" id="UP000178851"/>
    </source>
</evidence>
<comment type="caution">
    <text evidence="3">The sequence shown here is derived from an EMBL/GenBank/DDBJ whole genome shotgun (WGS) entry which is preliminary data.</text>
</comment>
<keyword evidence="1" id="KW-1133">Transmembrane helix</keyword>
<dbReference type="InterPro" id="IPR008972">
    <property type="entry name" value="Cupredoxin"/>
</dbReference>
<gene>
    <name evidence="3" type="ORF">A2627_01170</name>
</gene>
<dbReference type="InterPro" id="IPR028096">
    <property type="entry name" value="EfeO_Cupredoxin"/>
</dbReference>
<proteinExistence type="predicted"/>
<feature type="domain" description="EfeO-type cupredoxin-like" evidence="2">
    <location>
        <begin position="16"/>
        <end position="118"/>
    </location>
</feature>
<keyword evidence="1" id="KW-0472">Membrane</keyword>
<dbReference type="SUPFAM" id="SSF49503">
    <property type="entry name" value="Cupredoxins"/>
    <property type="match status" value="1"/>
</dbReference>
<organism evidence="3 4">
    <name type="scientific">Candidatus Woesebacteria bacterium RIFCSPHIGHO2_01_FULL_39_28</name>
    <dbReference type="NCBI Taxonomy" id="1802496"/>
    <lineage>
        <taxon>Bacteria</taxon>
        <taxon>Candidatus Woeseibacteriota</taxon>
    </lineage>
</organism>
<dbReference type="Pfam" id="PF13473">
    <property type="entry name" value="Cupredoxin_1"/>
    <property type="match status" value="1"/>
</dbReference>
<dbReference type="Gene3D" id="2.60.40.420">
    <property type="entry name" value="Cupredoxins - blue copper proteins"/>
    <property type="match status" value="1"/>
</dbReference>
<evidence type="ECO:0000256" key="1">
    <source>
        <dbReference type="SAM" id="Phobius"/>
    </source>
</evidence>
<dbReference type="EMBL" id="MGGI01000012">
    <property type="protein sequence ID" value="OGM26615.1"/>
    <property type="molecule type" value="Genomic_DNA"/>
</dbReference>
<keyword evidence="1" id="KW-0812">Transmembrane</keyword>
<reference evidence="3 4" key="1">
    <citation type="journal article" date="2016" name="Nat. Commun.">
        <title>Thousands of microbial genomes shed light on interconnected biogeochemical processes in an aquifer system.</title>
        <authorList>
            <person name="Anantharaman K."/>
            <person name="Brown C.T."/>
            <person name="Hug L.A."/>
            <person name="Sharon I."/>
            <person name="Castelle C.J."/>
            <person name="Probst A.J."/>
            <person name="Thomas B.C."/>
            <person name="Singh A."/>
            <person name="Wilkins M.J."/>
            <person name="Karaoz U."/>
            <person name="Brodie E.L."/>
            <person name="Williams K.H."/>
            <person name="Hubbard S.S."/>
            <person name="Banfield J.F."/>
        </authorList>
    </citation>
    <scope>NUCLEOTIDE SEQUENCE [LARGE SCALE GENOMIC DNA]</scope>
</reference>
<accession>A0A1F7YJ96</accession>
<evidence type="ECO:0000259" key="2">
    <source>
        <dbReference type="Pfam" id="PF13473"/>
    </source>
</evidence>